<evidence type="ECO:0000259" key="5">
    <source>
        <dbReference type="Pfam" id="PF01258"/>
    </source>
</evidence>
<gene>
    <name evidence="6" type="ORF">Z955_00430</name>
</gene>
<dbReference type="EMBL" id="JDRY01000001">
    <property type="protein sequence ID" value="KGN01900.1"/>
    <property type="molecule type" value="Genomic_DNA"/>
</dbReference>
<evidence type="ECO:0000256" key="1">
    <source>
        <dbReference type="ARBA" id="ARBA00022723"/>
    </source>
</evidence>
<dbReference type="RefSeq" id="WP_039256895.1">
    <property type="nucleotide sequence ID" value="NZ_JDRY01000001.1"/>
</dbReference>
<dbReference type="InterPro" id="IPR000962">
    <property type="entry name" value="Znf_DskA_TraR"/>
</dbReference>
<comment type="caution">
    <text evidence="6">The sequence shown here is derived from an EMBL/GenBank/DDBJ whole genome shotgun (WGS) entry which is preliminary data.</text>
</comment>
<keyword evidence="3" id="KW-0862">Zinc</keyword>
<sequence>MKEKRKQYYKEKLFKEKKRVESLIDKIKEFEPIKSDSELSSELSLYDNHPADTGQQFYDKAKGAALQKNEIEILNAIDDSLDDIKHGKYGVCRACGKQIPDERLEVIPYAKYCIECKRAQCNSMPPDSHNRPPEEEVIEEPFGYGNNDNSTSIPFDSEDSYQAVERFNEMENVYEFSDYDEDDEHIGIVEEVDRISNQQYIDQLPD</sequence>
<dbReference type="Gene3D" id="1.20.120.910">
    <property type="entry name" value="DksA, coiled-coil domain"/>
    <property type="match status" value="1"/>
</dbReference>
<dbReference type="PROSITE" id="PS51128">
    <property type="entry name" value="ZF_DKSA_2"/>
    <property type="match status" value="1"/>
</dbReference>
<dbReference type="SUPFAM" id="SSF109635">
    <property type="entry name" value="DnaK suppressor protein DksA, alpha-hairpin domain"/>
    <property type="match status" value="1"/>
</dbReference>
<protein>
    <submittedName>
        <fullName evidence="6">General stress protein</fullName>
    </submittedName>
</protein>
<keyword evidence="2" id="KW-0863">Zinc-finger</keyword>
<organism evidence="6 7">
    <name type="scientific">Clostridium botulinum C/D str. DC5</name>
    <dbReference type="NCBI Taxonomy" id="1443128"/>
    <lineage>
        <taxon>Bacteria</taxon>
        <taxon>Bacillati</taxon>
        <taxon>Bacillota</taxon>
        <taxon>Clostridia</taxon>
        <taxon>Eubacteriales</taxon>
        <taxon>Clostridiaceae</taxon>
        <taxon>Clostridium</taxon>
    </lineage>
</organism>
<keyword evidence="1" id="KW-0479">Metal-binding</keyword>
<dbReference type="InterPro" id="IPR014240">
    <property type="entry name" value="YteA"/>
</dbReference>
<dbReference type="SUPFAM" id="SSF57716">
    <property type="entry name" value="Glucocorticoid receptor-like (DNA-binding domain)"/>
    <property type="match status" value="1"/>
</dbReference>
<evidence type="ECO:0000256" key="4">
    <source>
        <dbReference type="PROSITE-ProRule" id="PRU00510"/>
    </source>
</evidence>
<evidence type="ECO:0000313" key="6">
    <source>
        <dbReference type="EMBL" id="KGN01900.1"/>
    </source>
</evidence>
<reference evidence="6 7" key="1">
    <citation type="submission" date="2014-01" db="EMBL/GenBank/DDBJ databases">
        <title>Plasmidome dynamics in the species complex Clostridium novyi sensu lato converts strains of independent lineages into distinctly different pathogens.</title>
        <authorList>
            <person name="Skarin H."/>
            <person name="Segerman B."/>
        </authorList>
    </citation>
    <scope>NUCLEOTIDE SEQUENCE [LARGE SCALE GENOMIC DNA]</scope>
    <source>
        <strain evidence="6 7">DC5</strain>
    </source>
</reference>
<dbReference type="Pfam" id="PF01258">
    <property type="entry name" value="zf-dskA_traR"/>
    <property type="match status" value="1"/>
</dbReference>
<dbReference type="PANTHER" id="PTHR33823">
    <property type="entry name" value="RNA POLYMERASE-BINDING TRANSCRIPTION FACTOR DKSA-RELATED"/>
    <property type="match status" value="1"/>
</dbReference>
<evidence type="ECO:0000313" key="7">
    <source>
        <dbReference type="Proteomes" id="UP000030014"/>
    </source>
</evidence>
<dbReference type="InterPro" id="IPR037187">
    <property type="entry name" value="DnaK_N"/>
</dbReference>
<dbReference type="GO" id="GO:0008270">
    <property type="term" value="F:zinc ion binding"/>
    <property type="evidence" value="ECO:0007669"/>
    <property type="project" value="UniProtKB-KW"/>
</dbReference>
<dbReference type="AlphaFoldDB" id="A0A0A0IKA5"/>
<evidence type="ECO:0000256" key="2">
    <source>
        <dbReference type="ARBA" id="ARBA00022771"/>
    </source>
</evidence>
<accession>A0A0A0IKA5</accession>
<name>A0A0A0IKA5_CLOBO</name>
<feature type="domain" description="Zinc finger DksA/TraR C4-type" evidence="5">
    <location>
        <begin position="87"/>
        <end position="118"/>
    </location>
</feature>
<evidence type="ECO:0000256" key="3">
    <source>
        <dbReference type="ARBA" id="ARBA00022833"/>
    </source>
</evidence>
<dbReference type="Proteomes" id="UP000030014">
    <property type="component" value="Unassembled WGS sequence"/>
</dbReference>
<proteinExistence type="predicted"/>
<feature type="zinc finger region" description="dksA C4-type" evidence="4">
    <location>
        <begin position="92"/>
        <end position="116"/>
    </location>
</feature>
<dbReference type="PANTHER" id="PTHR33823:SF4">
    <property type="entry name" value="GENERAL STRESS PROTEIN 16O"/>
    <property type="match status" value="1"/>
</dbReference>
<dbReference type="NCBIfam" id="TIGR02890">
    <property type="entry name" value="bacill_yteA"/>
    <property type="match status" value="1"/>
</dbReference>